<reference evidence="2 3" key="1">
    <citation type="submission" date="2024-09" db="EMBL/GenBank/DDBJ databases">
        <authorList>
            <person name="Lee S.D."/>
        </authorList>
    </citation>
    <scope>NUCLEOTIDE SEQUENCE [LARGE SCALE GENOMIC DNA]</scope>
    <source>
        <strain evidence="2 3">N8-3</strain>
    </source>
</reference>
<dbReference type="Proteomes" id="UP001592531">
    <property type="component" value="Unassembled WGS sequence"/>
</dbReference>
<protein>
    <recommendedName>
        <fullName evidence="4">Phage portal protein</fullName>
    </recommendedName>
</protein>
<dbReference type="EMBL" id="JBHFAB010000023">
    <property type="protein sequence ID" value="MFC1420054.1"/>
    <property type="molecule type" value="Genomic_DNA"/>
</dbReference>
<proteinExistence type="predicted"/>
<organism evidence="2 3">
    <name type="scientific">Streptacidiphilus cavernicola</name>
    <dbReference type="NCBI Taxonomy" id="3342716"/>
    <lineage>
        <taxon>Bacteria</taxon>
        <taxon>Bacillati</taxon>
        <taxon>Actinomycetota</taxon>
        <taxon>Actinomycetes</taxon>
        <taxon>Kitasatosporales</taxon>
        <taxon>Streptomycetaceae</taxon>
        <taxon>Streptacidiphilus</taxon>
    </lineage>
</organism>
<dbReference type="RefSeq" id="WP_380540549.1">
    <property type="nucleotide sequence ID" value="NZ_JBHFAB010000023.1"/>
</dbReference>
<accession>A0ABV6W228</accession>
<gene>
    <name evidence="2" type="ORF">ACEZDE_25950</name>
</gene>
<evidence type="ECO:0000313" key="3">
    <source>
        <dbReference type="Proteomes" id="UP001592531"/>
    </source>
</evidence>
<evidence type="ECO:0000313" key="2">
    <source>
        <dbReference type="EMBL" id="MFC1420054.1"/>
    </source>
</evidence>
<feature type="region of interest" description="Disordered" evidence="1">
    <location>
        <begin position="584"/>
        <end position="609"/>
    </location>
</feature>
<name>A0ABV6W228_9ACTN</name>
<evidence type="ECO:0008006" key="4">
    <source>
        <dbReference type="Google" id="ProtNLM"/>
    </source>
</evidence>
<sequence length="609" mass="66315">MIIDAWSWLNYKPIMPSPARPYASREAFPELHRSWVPPEDLRRLAAYKLMAAYDSNQAGQMAAAAGDGTGMDRRELGDAPKLINTALGYLLGSEQELVVPGAEHAKDDEATAEALSAADMQQQLQQWAEDELLPLRMQQAERAALRYGDGVYTLAWDPAKGRPLLRTMDPGFYFPEWPEDGEQDGSEFPVRVHFAWELPADERRGLKARLRRITYELGPIGGATKPGTTKDGLPLREWIFGSDGQPVLIVGDELDSDTGQITRTYPWAEGSASGVTCFLSDGEWLLDDLRGEDVYALPVDKAAWRVRSDGEVLQQLDLMIDFIPVIHVTNTIPDGGEHWGRSILAPVLQVLDELAATDTDASSASGTTGVPIIALRGARLPVDRRTGQPSAVQVRAGEVWQVSDTGGMDVLDTAGQLAELRQRSDHLLDRVAVNSSITAAGLGTLEPTTWPSGYALQLALGPLDTLVVMLRLARNHKYALMGKFAQRLYQAGRVWPAGKSLPVRMMWGPHTPTDRAAVLDEVAKAYQAKVISLETAVRMLMDAGYPIEDVQEELQRIRQADFAAATQLADATGDNGVVRDYLGLPEADGEVGPAPLVRPGGEPPESTGG</sequence>
<comment type="caution">
    <text evidence="2">The sequence shown here is derived from an EMBL/GenBank/DDBJ whole genome shotgun (WGS) entry which is preliminary data.</text>
</comment>
<keyword evidence="3" id="KW-1185">Reference proteome</keyword>
<evidence type="ECO:0000256" key="1">
    <source>
        <dbReference type="SAM" id="MobiDB-lite"/>
    </source>
</evidence>